<sequence length="121" mass="13912">MKTILVVDDERNLSLLYEQELGEEGYRVIVANNAKDAIDHIEKTPPDLVVMDIRMPGMDGIEAMGRILSRNNQMPIILNSAYSSYKDNFMSWSADAYVVKSSDLTELKREIRRAFERREKA</sequence>
<dbReference type="GO" id="GO:0032993">
    <property type="term" value="C:protein-DNA complex"/>
    <property type="evidence" value="ECO:0007669"/>
    <property type="project" value="TreeGrafter"/>
</dbReference>
<dbReference type="Gene3D" id="3.40.50.2300">
    <property type="match status" value="1"/>
</dbReference>
<dbReference type="GO" id="GO:0000976">
    <property type="term" value="F:transcription cis-regulatory region binding"/>
    <property type="evidence" value="ECO:0007669"/>
    <property type="project" value="TreeGrafter"/>
</dbReference>
<name>A0A1F6CT18_HANXR</name>
<dbReference type="EMBL" id="MFKF01000160">
    <property type="protein sequence ID" value="OGG52032.1"/>
    <property type="molecule type" value="Genomic_DNA"/>
</dbReference>
<comment type="caution">
    <text evidence="8">The sequence shown here is derived from an EMBL/GenBank/DDBJ whole genome shotgun (WGS) entry which is preliminary data.</text>
</comment>
<organism evidence="8 9">
    <name type="scientific">Handelsmanbacteria sp. (strain RIFCSPLOWO2_12_FULL_64_10)</name>
    <dbReference type="NCBI Taxonomy" id="1817868"/>
    <lineage>
        <taxon>Bacteria</taxon>
        <taxon>Candidatus Handelsmaniibacteriota</taxon>
    </lineage>
</organism>
<keyword evidence="2" id="KW-0902">Two-component regulatory system</keyword>
<evidence type="ECO:0000256" key="4">
    <source>
        <dbReference type="ARBA" id="ARBA00023125"/>
    </source>
</evidence>
<keyword evidence="5" id="KW-0804">Transcription</keyword>
<feature type="domain" description="Response regulatory" evidence="7">
    <location>
        <begin position="3"/>
        <end position="115"/>
    </location>
</feature>
<reference evidence="8 9" key="1">
    <citation type="journal article" date="2016" name="Nat. Commun.">
        <title>Thousands of microbial genomes shed light on interconnected biogeochemical processes in an aquifer system.</title>
        <authorList>
            <person name="Anantharaman K."/>
            <person name="Brown C.T."/>
            <person name="Hug L.A."/>
            <person name="Sharon I."/>
            <person name="Castelle C.J."/>
            <person name="Probst A.J."/>
            <person name="Thomas B.C."/>
            <person name="Singh A."/>
            <person name="Wilkins M.J."/>
            <person name="Karaoz U."/>
            <person name="Brodie E.L."/>
            <person name="Williams K.H."/>
            <person name="Hubbard S.S."/>
            <person name="Banfield J.F."/>
        </authorList>
    </citation>
    <scope>NUCLEOTIDE SEQUENCE [LARGE SCALE GENOMIC DNA]</scope>
    <source>
        <strain evidence="9">RIFCSPLOWO2_12_FULL_64_10</strain>
    </source>
</reference>
<dbReference type="InterPro" id="IPR001789">
    <property type="entry name" value="Sig_transdc_resp-reg_receiver"/>
</dbReference>
<dbReference type="SUPFAM" id="SSF52172">
    <property type="entry name" value="CheY-like"/>
    <property type="match status" value="1"/>
</dbReference>
<evidence type="ECO:0000256" key="6">
    <source>
        <dbReference type="PROSITE-ProRule" id="PRU00169"/>
    </source>
</evidence>
<dbReference type="PROSITE" id="PS50110">
    <property type="entry name" value="RESPONSE_REGULATORY"/>
    <property type="match status" value="1"/>
</dbReference>
<evidence type="ECO:0000256" key="1">
    <source>
        <dbReference type="ARBA" id="ARBA00022553"/>
    </source>
</evidence>
<dbReference type="PANTHER" id="PTHR48111:SF1">
    <property type="entry name" value="TWO-COMPONENT RESPONSE REGULATOR ORR33"/>
    <property type="match status" value="1"/>
</dbReference>
<dbReference type="GO" id="GO:0006355">
    <property type="term" value="P:regulation of DNA-templated transcription"/>
    <property type="evidence" value="ECO:0007669"/>
    <property type="project" value="TreeGrafter"/>
</dbReference>
<dbReference type="InterPro" id="IPR011006">
    <property type="entry name" value="CheY-like_superfamily"/>
</dbReference>
<evidence type="ECO:0000256" key="3">
    <source>
        <dbReference type="ARBA" id="ARBA00023015"/>
    </source>
</evidence>
<keyword evidence="3" id="KW-0805">Transcription regulation</keyword>
<dbReference type="SMART" id="SM00448">
    <property type="entry name" value="REC"/>
    <property type="match status" value="1"/>
</dbReference>
<evidence type="ECO:0000259" key="7">
    <source>
        <dbReference type="PROSITE" id="PS50110"/>
    </source>
</evidence>
<dbReference type="PANTHER" id="PTHR48111">
    <property type="entry name" value="REGULATOR OF RPOS"/>
    <property type="match status" value="1"/>
</dbReference>
<feature type="modified residue" description="4-aspartylphosphate" evidence="6">
    <location>
        <position position="52"/>
    </location>
</feature>
<keyword evidence="1 6" id="KW-0597">Phosphoprotein</keyword>
<dbReference type="AlphaFoldDB" id="A0A1F6CT18"/>
<evidence type="ECO:0000313" key="9">
    <source>
        <dbReference type="Proteomes" id="UP000178606"/>
    </source>
</evidence>
<dbReference type="GO" id="GO:0000156">
    <property type="term" value="F:phosphorelay response regulator activity"/>
    <property type="evidence" value="ECO:0007669"/>
    <property type="project" value="TreeGrafter"/>
</dbReference>
<gene>
    <name evidence="8" type="ORF">A3F84_24710</name>
</gene>
<dbReference type="GO" id="GO:0005829">
    <property type="term" value="C:cytosol"/>
    <property type="evidence" value="ECO:0007669"/>
    <property type="project" value="TreeGrafter"/>
</dbReference>
<proteinExistence type="predicted"/>
<dbReference type="InterPro" id="IPR039420">
    <property type="entry name" value="WalR-like"/>
</dbReference>
<evidence type="ECO:0000313" key="8">
    <source>
        <dbReference type="EMBL" id="OGG52032.1"/>
    </source>
</evidence>
<dbReference type="CDD" id="cd17554">
    <property type="entry name" value="REC_TrrA-like"/>
    <property type="match status" value="1"/>
</dbReference>
<evidence type="ECO:0000256" key="5">
    <source>
        <dbReference type="ARBA" id="ARBA00023163"/>
    </source>
</evidence>
<protein>
    <submittedName>
        <fullName evidence="8">Two-component system response regulator</fullName>
    </submittedName>
</protein>
<accession>A0A1F6CT18</accession>
<dbReference type="Pfam" id="PF00072">
    <property type="entry name" value="Response_reg"/>
    <property type="match status" value="1"/>
</dbReference>
<evidence type="ECO:0000256" key="2">
    <source>
        <dbReference type="ARBA" id="ARBA00023012"/>
    </source>
</evidence>
<dbReference type="Proteomes" id="UP000178606">
    <property type="component" value="Unassembled WGS sequence"/>
</dbReference>
<keyword evidence="4" id="KW-0238">DNA-binding</keyword>